<name>A0A0C3L693_9AGAM</name>
<reference evidence="2" key="2">
    <citation type="submission" date="2015-01" db="EMBL/GenBank/DDBJ databases">
        <title>Evolutionary Origins and Diversification of the Mycorrhizal Mutualists.</title>
        <authorList>
            <consortium name="DOE Joint Genome Institute"/>
            <consortium name="Mycorrhizal Genomics Consortium"/>
            <person name="Kohler A."/>
            <person name="Kuo A."/>
            <person name="Nagy L.G."/>
            <person name="Floudas D."/>
            <person name="Copeland A."/>
            <person name="Barry K.W."/>
            <person name="Cichocki N."/>
            <person name="Veneault-Fourrey C."/>
            <person name="LaButti K."/>
            <person name="Lindquist E.A."/>
            <person name="Lipzen A."/>
            <person name="Lundell T."/>
            <person name="Morin E."/>
            <person name="Murat C."/>
            <person name="Riley R."/>
            <person name="Ohm R."/>
            <person name="Sun H."/>
            <person name="Tunlid A."/>
            <person name="Henrissat B."/>
            <person name="Grigoriev I.V."/>
            <person name="Hibbett D.S."/>
            <person name="Martin F."/>
        </authorList>
    </citation>
    <scope>NUCLEOTIDE SEQUENCE [LARGE SCALE GENOMIC DNA]</scope>
    <source>
        <strain evidence="2">MUT 4182</strain>
    </source>
</reference>
<evidence type="ECO:0000313" key="2">
    <source>
        <dbReference type="Proteomes" id="UP000054248"/>
    </source>
</evidence>
<dbReference type="OrthoDB" id="3174849at2759"/>
<accession>A0A0C3L693</accession>
<evidence type="ECO:0000313" key="1">
    <source>
        <dbReference type="EMBL" id="KIO29343.1"/>
    </source>
</evidence>
<protein>
    <submittedName>
        <fullName evidence="1">Uncharacterized protein</fullName>
    </submittedName>
</protein>
<sequence>MRIAKLALVISRWPAIQRLTLCRWTLEVEEAGYQVPVRHMPKLTYLKFEKMGLDAVRGTLAMINAPGLETLLIEDVEDPLGGWLDELWALIEFQRMDCLQHLRLHKFQKNDGPCTLASILRVAPNITHLSISDTEPDVFESIVRCEDYDTMARHLQVLDIDAAIWPFEHILRFIHSRARTLKQVHVPQPLVAKLAEGLKPIGEVEISALESARSWKAELKYLS</sequence>
<dbReference type="Gene3D" id="3.80.10.10">
    <property type="entry name" value="Ribonuclease Inhibitor"/>
    <property type="match status" value="1"/>
</dbReference>
<dbReference type="HOGENOM" id="CLU_1240942_0_0_1"/>
<dbReference type="Proteomes" id="UP000054248">
    <property type="component" value="Unassembled WGS sequence"/>
</dbReference>
<dbReference type="EMBL" id="KN822984">
    <property type="protein sequence ID" value="KIO29343.1"/>
    <property type="molecule type" value="Genomic_DNA"/>
</dbReference>
<reference evidence="1 2" key="1">
    <citation type="submission" date="2014-04" db="EMBL/GenBank/DDBJ databases">
        <authorList>
            <consortium name="DOE Joint Genome Institute"/>
            <person name="Kuo A."/>
            <person name="Girlanda M."/>
            <person name="Perotto S."/>
            <person name="Kohler A."/>
            <person name="Nagy L.G."/>
            <person name="Floudas D."/>
            <person name="Copeland A."/>
            <person name="Barry K.W."/>
            <person name="Cichocki N."/>
            <person name="Veneault-Fourrey C."/>
            <person name="LaButti K."/>
            <person name="Lindquist E.A."/>
            <person name="Lipzen A."/>
            <person name="Lundell T."/>
            <person name="Morin E."/>
            <person name="Murat C."/>
            <person name="Sun H."/>
            <person name="Tunlid A."/>
            <person name="Henrissat B."/>
            <person name="Grigoriev I.V."/>
            <person name="Hibbett D.S."/>
            <person name="Martin F."/>
            <person name="Nordberg H.P."/>
            <person name="Cantor M.N."/>
            <person name="Hua S.X."/>
        </authorList>
    </citation>
    <scope>NUCLEOTIDE SEQUENCE [LARGE SCALE GENOMIC DNA]</scope>
    <source>
        <strain evidence="1 2">MUT 4182</strain>
    </source>
</reference>
<dbReference type="AlphaFoldDB" id="A0A0C3L693"/>
<keyword evidence="2" id="KW-1185">Reference proteome</keyword>
<dbReference type="InterPro" id="IPR032675">
    <property type="entry name" value="LRR_dom_sf"/>
</dbReference>
<proteinExistence type="predicted"/>
<dbReference type="SUPFAM" id="SSF52047">
    <property type="entry name" value="RNI-like"/>
    <property type="match status" value="1"/>
</dbReference>
<gene>
    <name evidence="1" type="ORF">M407DRAFT_170949</name>
</gene>
<organism evidence="1 2">
    <name type="scientific">Tulasnella calospora MUT 4182</name>
    <dbReference type="NCBI Taxonomy" id="1051891"/>
    <lineage>
        <taxon>Eukaryota</taxon>
        <taxon>Fungi</taxon>
        <taxon>Dikarya</taxon>
        <taxon>Basidiomycota</taxon>
        <taxon>Agaricomycotina</taxon>
        <taxon>Agaricomycetes</taxon>
        <taxon>Cantharellales</taxon>
        <taxon>Tulasnellaceae</taxon>
        <taxon>Tulasnella</taxon>
    </lineage>
</organism>